<dbReference type="InterPro" id="IPR021109">
    <property type="entry name" value="Peptidase_aspartic_dom_sf"/>
</dbReference>
<evidence type="ECO:0000259" key="3">
    <source>
        <dbReference type="PROSITE" id="PS50879"/>
    </source>
</evidence>
<feature type="compositionally biased region" description="Basic and acidic residues" evidence="2">
    <location>
        <begin position="141"/>
        <end position="155"/>
    </location>
</feature>
<protein>
    <submittedName>
        <fullName evidence="5">Uncharacterized protein</fullName>
    </submittedName>
</protein>
<dbReference type="InterPro" id="IPR036397">
    <property type="entry name" value="RNaseH_sf"/>
</dbReference>
<feature type="region of interest" description="Disordered" evidence="2">
    <location>
        <begin position="42"/>
        <end position="164"/>
    </location>
</feature>
<dbReference type="EMBL" id="OOIL02002358">
    <property type="protein sequence ID" value="VFQ82392.1"/>
    <property type="molecule type" value="Genomic_DNA"/>
</dbReference>
<dbReference type="InterPro" id="IPR012337">
    <property type="entry name" value="RNaseH-like_sf"/>
</dbReference>
<dbReference type="CDD" id="cd09279">
    <property type="entry name" value="RNase_HI_like"/>
    <property type="match status" value="1"/>
</dbReference>
<dbReference type="PANTHER" id="PTHR48475:SF2">
    <property type="entry name" value="RIBONUCLEASE H"/>
    <property type="match status" value="1"/>
</dbReference>
<dbReference type="GO" id="GO:0004523">
    <property type="term" value="F:RNA-DNA hybrid ribonuclease activity"/>
    <property type="evidence" value="ECO:0007669"/>
    <property type="project" value="InterPro"/>
</dbReference>
<dbReference type="InterPro" id="IPR002156">
    <property type="entry name" value="RNaseH_domain"/>
</dbReference>
<dbReference type="Pfam" id="PF13456">
    <property type="entry name" value="RVT_3"/>
    <property type="match status" value="1"/>
</dbReference>
<dbReference type="Gene3D" id="2.40.70.10">
    <property type="entry name" value="Acid Proteases"/>
    <property type="match status" value="1"/>
</dbReference>
<dbReference type="CDD" id="cd00303">
    <property type="entry name" value="retropepsin_like"/>
    <property type="match status" value="1"/>
</dbReference>
<organism evidence="5 6">
    <name type="scientific">Cuscuta campestris</name>
    <dbReference type="NCBI Taxonomy" id="132261"/>
    <lineage>
        <taxon>Eukaryota</taxon>
        <taxon>Viridiplantae</taxon>
        <taxon>Streptophyta</taxon>
        <taxon>Embryophyta</taxon>
        <taxon>Tracheophyta</taxon>
        <taxon>Spermatophyta</taxon>
        <taxon>Magnoliopsida</taxon>
        <taxon>eudicotyledons</taxon>
        <taxon>Gunneridae</taxon>
        <taxon>Pentapetalae</taxon>
        <taxon>asterids</taxon>
        <taxon>lamiids</taxon>
        <taxon>Solanales</taxon>
        <taxon>Convolvulaceae</taxon>
        <taxon>Cuscuteae</taxon>
        <taxon>Cuscuta</taxon>
        <taxon>Cuscuta subgen. Grammica</taxon>
        <taxon>Cuscuta sect. Cleistogrammica</taxon>
    </lineage>
</organism>
<feature type="domain" description="RNase H type-1" evidence="3">
    <location>
        <begin position="793"/>
        <end position="932"/>
    </location>
</feature>
<feature type="compositionally biased region" description="Basic and acidic residues" evidence="2">
    <location>
        <begin position="441"/>
        <end position="465"/>
    </location>
</feature>
<dbReference type="Pfam" id="PF00665">
    <property type="entry name" value="rve"/>
    <property type="match status" value="1"/>
</dbReference>
<dbReference type="PANTHER" id="PTHR48475">
    <property type="entry name" value="RIBONUCLEASE H"/>
    <property type="match status" value="1"/>
</dbReference>
<dbReference type="GO" id="GO:0015074">
    <property type="term" value="P:DNA integration"/>
    <property type="evidence" value="ECO:0007669"/>
    <property type="project" value="InterPro"/>
</dbReference>
<dbReference type="PROSITE" id="PS50994">
    <property type="entry name" value="INTEGRASE"/>
    <property type="match status" value="1"/>
</dbReference>
<dbReference type="Pfam" id="PF13650">
    <property type="entry name" value="Asp_protease_2"/>
    <property type="match status" value="1"/>
</dbReference>
<dbReference type="InterPro" id="IPR001584">
    <property type="entry name" value="Integrase_cat-core"/>
</dbReference>
<dbReference type="Gene3D" id="3.30.420.10">
    <property type="entry name" value="Ribonuclease H-like superfamily/Ribonuclease H"/>
    <property type="match status" value="2"/>
</dbReference>
<evidence type="ECO:0000259" key="4">
    <source>
        <dbReference type="PROSITE" id="PS50994"/>
    </source>
</evidence>
<feature type="domain" description="Integrase catalytic" evidence="4">
    <location>
        <begin position="1025"/>
        <end position="1184"/>
    </location>
</feature>
<feature type="region of interest" description="Disordered" evidence="2">
    <location>
        <begin position="425"/>
        <end position="478"/>
    </location>
</feature>
<evidence type="ECO:0000256" key="1">
    <source>
        <dbReference type="SAM" id="Coils"/>
    </source>
</evidence>
<reference evidence="5 6" key="1">
    <citation type="submission" date="2018-04" db="EMBL/GenBank/DDBJ databases">
        <authorList>
            <person name="Vogel A."/>
        </authorList>
    </citation>
    <scope>NUCLEOTIDE SEQUENCE [LARGE SCALE GENOMIC DNA]</scope>
</reference>
<proteinExistence type="predicted"/>
<evidence type="ECO:0000256" key="2">
    <source>
        <dbReference type="SAM" id="MobiDB-lite"/>
    </source>
</evidence>
<sequence>MPLQAPMAVASFQTPMPQPSPFQPQLVSAMAPVNLAGALNAAGPSRPPQTTQITPHGHCVSIESDDGEWDVPRAHKKKKGKNIRPATSRNSAFERLGDREEGQRKSAKQRLGQSVAHVSAFARLGEVREAEPARTRRPRSNRQEPARTRASHQEGEAESQPRLPVTNRLTIPNDRVQQMEAKLEKLEKKVGEKNDRDKPLAGSPFTTRVHLTPFPRKVKIDAPRFTGKEDPEIHLDSFNQSATMNAGQRECENLTQFLTRWKEEVDKVEEMDDKTVLSLLLNGLRAGELYKEFCRKPPATYQEAYHTAWEFAEAEAQLRAKKEAEHGHKPKPVQVKKEEAPGPSRPRHHYDPVIRVVNTEECQEVRKAPVIPPENPTGQVGRQWSGTYCSYHRTDSHNTSECKSVKGVIRQMIDSGELGKDYLQKAQEKSHQWVRPSTPGNDRDNDRRRNNRPRERQPAPEKEHIGMIFGGPEGGDSAAQRKNWVRSIYVGEVSAEPPKRKHTRREPIVFTDRDLPPTGEDHNDPLVITMDINGVDVARVLVDTGSSVNILYLETFQKLRLCRTQLEPLKTPLSGFTGDTVEAEGFIVLPVELGSGEKTVWKKMRFIVVDIKCVHNAILGRPGINKVGAVISMPHLCMKFHTPGGVGEVKGDQRNARECYARAVKKMTRGVNVISQEITKGETREKLEPEAETVEVELHPGDSSRMVRIGANLPEDLKEQITRVLREYAGIFAWSVADMPGIDRSVICHRLAVREGSRPVRQKKRYLASDRRDFVKKEVKDLLGVDLPVNKPTEQWWEMAVDGASGPRGYGGGVVFTTPEGFKIYHAIIFNFKLTNNEAEYEALAGGLRLAQALKISRVSIKSDSSLIVGQVTGNMEAREGRMAQYKDLILALLKGFEEFKIAQIPRAENVDADLLSKLTQYAPEHVSKLARVEILDRSSIDKLEVGAVTPGSQFDRSNLVGADDHWMSDLMEYLMDGSLPEQDDRARKVKLRAPRFQILDGKLYKKALGGATPEIPATYYHPVSNVIPFARFRVDIIGAFPVAHGGKKFVIVAIDYFTKWIEAEALASITTQQCKKFIWKNIITRFGAPINLITDNGPQFRNPRFTEYLEGFGIKHNRSSVAYPQGNGQVENANRTIVDGLKKRLGEAGNKWLEELPHIVWAFRVTPRRAHGETPFSLTYGCEARLPIEAEFPTFRESNYQPERNEEDHLAELNLVEERRMAAEVKMTAYQQVVKKYHDNKVGPRYFQVGDEVLRRREASRPGDGGKLAKNWEGPYRVRALVRPGTYQLETLEGVPVERTWNSHHLRKFYK</sequence>
<keyword evidence="1" id="KW-0175">Coiled coil</keyword>
<feature type="compositionally biased region" description="Basic and acidic residues" evidence="2">
    <location>
        <begin position="125"/>
        <end position="134"/>
    </location>
</feature>
<feature type="compositionally biased region" description="Basic and acidic residues" evidence="2">
    <location>
        <begin position="95"/>
        <end position="104"/>
    </location>
</feature>
<dbReference type="SUPFAM" id="SSF53098">
    <property type="entry name" value="Ribonuclease H-like"/>
    <property type="match status" value="2"/>
</dbReference>
<gene>
    <name evidence="5" type="ORF">CCAM_LOCUS24168</name>
</gene>
<keyword evidence="6" id="KW-1185">Reference proteome</keyword>
<feature type="region of interest" description="Disordered" evidence="2">
    <location>
        <begin position="319"/>
        <end position="350"/>
    </location>
</feature>
<dbReference type="PROSITE" id="PS50879">
    <property type="entry name" value="RNASE_H_1"/>
    <property type="match status" value="1"/>
</dbReference>
<dbReference type="OrthoDB" id="1934939at2759"/>
<feature type="coiled-coil region" evidence="1">
    <location>
        <begin position="169"/>
        <end position="196"/>
    </location>
</feature>
<accession>A0A484M0R9</accession>
<dbReference type="SUPFAM" id="SSF50630">
    <property type="entry name" value="Acid proteases"/>
    <property type="match status" value="1"/>
</dbReference>
<dbReference type="GO" id="GO:0003676">
    <property type="term" value="F:nucleic acid binding"/>
    <property type="evidence" value="ECO:0007669"/>
    <property type="project" value="InterPro"/>
</dbReference>
<dbReference type="Proteomes" id="UP000595140">
    <property type="component" value="Unassembled WGS sequence"/>
</dbReference>
<name>A0A484M0R9_9ASTE</name>
<evidence type="ECO:0000313" key="6">
    <source>
        <dbReference type="Proteomes" id="UP000595140"/>
    </source>
</evidence>
<evidence type="ECO:0000313" key="5">
    <source>
        <dbReference type="EMBL" id="VFQ82392.1"/>
    </source>
</evidence>